<dbReference type="EMBL" id="JRPL02000061">
    <property type="protein sequence ID" value="TLD79365.1"/>
    <property type="molecule type" value="Genomic_DNA"/>
</dbReference>
<proteinExistence type="predicted"/>
<feature type="non-terminal residue" evidence="1">
    <location>
        <position position="1"/>
    </location>
</feature>
<evidence type="ECO:0000313" key="1">
    <source>
        <dbReference type="EMBL" id="TLD79365.1"/>
    </source>
</evidence>
<name>A0A4U8S132_9HELI</name>
<evidence type="ECO:0000313" key="2">
    <source>
        <dbReference type="Proteomes" id="UP000029878"/>
    </source>
</evidence>
<accession>A0A4U8S132</accession>
<dbReference type="AlphaFoldDB" id="A0A4U8S132"/>
<comment type="caution">
    <text evidence="1">The sequence shown here is derived from an EMBL/GenBank/DDBJ whole genome shotgun (WGS) entry which is preliminary data.</text>
</comment>
<gene>
    <name evidence="1" type="ORF">LS81_010560</name>
</gene>
<organism evidence="1 2">
    <name type="scientific">Helicobacter trogontum</name>
    <dbReference type="NCBI Taxonomy" id="50960"/>
    <lineage>
        <taxon>Bacteria</taxon>
        <taxon>Pseudomonadati</taxon>
        <taxon>Campylobacterota</taxon>
        <taxon>Epsilonproteobacteria</taxon>
        <taxon>Campylobacterales</taxon>
        <taxon>Helicobacteraceae</taxon>
        <taxon>Helicobacter</taxon>
    </lineage>
</organism>
<sequence>KNYITLWSGRFNFDENSTYPETRIYLLEGNKRELKCTY</sequence>
<dbReference type="Proteomes" id="UP000029878">
    <property type="component" value="Unassembled WGS sequence"/>
</dbReference>
<reference evidence="1 2" key="1">
    <citation type="journal article" date="2014" name="Genome Announc.">
        <title>Draft genome sequences of eight enterohepatic helicobacter species isolated from both laboratory and wild rodents.</title>
        <authorList>
            <person name="Sheh A."/>
            <person name="Shen Z."/>
            <person name="Fox J.G."/>
        </authorList>
    </citation>
    <scope>NUCLEOTIDE SEQUENCE [LARGE SCALE GENOMIC DNA]</scope>
    <source>
        <strain evidence="1 2">ATCC 700114</strain>
    </source>
</reference>
<protein>
    <submittedName>
        <fullName evidence="1">DUF1311 domain-containing protein</fullName>
    </submittedName>
</protein>